<keyword evidence="2" id="KW-0479">Metal-binding</keyword>
<feature type="compositionally biased region" description="Polar residues" evidence="10">
    <location>
        <begin position="133"/>
        <end position="145"/>
    </location>
</feature>
<dbReference type="FunFam" id="3.30.160.60:FF:000761">
    <property type="entry name" value="Zinc finger protein 449"/>
    <property type="match status" value="1"/>
</dbReference>
<keyword evidence="4 9" id="KW-0863">Zinc-finger</keyword>
<feature type="non-terminal residue" evidence="12">
    <location>
        <position position="287"/>
    </location>
</feature>
<evidence type="ECO:0000256" key="2">
    <source>
        <dbReference type="ARBA" id="ARBA00022723"/>
    </source>
</evidence>
<evidence type="ECO:0000313" key="13">
    <source>
        <dbReference type="Proteomes" id="UP001292079"/>
    </source>
</evidence>
<feature type="region of interest" description="Disordered" evidence="10">
    <location>
        <begin position="126"/>
        <end position="145"/>
    </location>
</feature>
<dbReference type="Pfam" id="PF00096">
    <property type="entry name" value="zf-C2H2"/>
    <property type="match status" value="2"/>
</dbReference>
<evidence type="ECO:0000256" key="9">
    <source>
        <dbReference type="PROSITE-ProRule" id="PRU00042"/>
    </source>
</evidence>
<accession>A0AAE2D487</accession>
<dbReference type="InterPro" id="IPR009072">
    <property type="entry name" value="Histone-fold"/>
</dbReference>
<evidence type="ECO:0000313" key="12">
    <source>
        <dbReference type="EMBL" id="KAK4469645.1"/>
    </source>
</evidence>
<comment type="caution">
    <text evidence="12">The sequence shown here is derived from an EMBL/GenBank/DDBJ whole genome shotgun (WGS) entry which is preliminary data.</text>
</comment>
<dbReference type="Gene3D" id="1.10.20.10">
    <property type="entry name" value="Histone, subunit A"/>
    <property type="match status" value="1"/>
</dbReference>
<dbReference type="AlphaFoldDB" id="A0AAE2D487"/>
<dbReference type="Proteomes" id="UP001292079">
    <property type="component" value="Unassembled WGS sequence"/>
</dbReference>
<keyword evidence="8" id="KW-0539">Nucleus</keyword>
<reference evidence="12" key="2">
    <citation type="journal article" date="2023" name="Infect Dis Poverty">
        <title>Chromosome-scale genome of the human blood fluke Schistosoma mekongi and its implications for public health.</title>
        <authorList>
            <person name="Zhou M."/>
            <person name="Xu L."/>
            <person name="Xu D."/>
            <person name="Chen W."/>
            <person name="Khan J."/>
            <person name="Hu Y."/>
            <person name="Huang H."/>
            <person name="Wei H."/>
            <person name="Zhang Y."/>
            <person name="Chusongsang P."/>
            <person name="Tanasarnprasert K."/>
            <person name="Hu X."/>
            <person name="Limpanont Y."/>
            <person name="Lv Z."/>
        </authorList>
    </citation>
    <scope>NUCLEOTIDE SEQUENCE</scope>
    <source>
        <strain evidence="12">LV_2022a</strain>
    </source>
</reference>
<dbReference type="PROSITE" id="PS00028">
    <property type="entry name" value="ZINC_FINGER_C2H2_1"/>
    <property type="match status" value="1"/>
</dbReference>
<feature type="domain" description="C2H2-type" evidence="11">
    <location>
        <begin position="205"/>
        <end position="223"/>
    </location>
</feature>
<evidence type="ECO:0000256" key="3">
    <source>
        <dbReference type="ARBA" id="ARBA00022737"/>
    </source>
</evidence>
<dbReference type="PANTHER" id="PTHR24393">
    <property type="entry name" value="ZINC FINGER PROTEIN"/>
    <property type="match status" value="1"/>
</dbReference>
<keyword evidence="7" id="KW-0804">Transcription</keyword>
<evidence type="ECO:0000256" key="6">
    <source>
        <dbReference type="ARBA" id="ARBA00023015"/>
    </source>
</evidence>
<evidence type="ECO:0000256" key="4">
    <source>
        <dbReference type="ARBA" id="ARBA00022771"/>
    </source>
</evidence>
<dbReference type="GO" id="GO:0046982">
    <property type="term" value="F:protein heterodimerization activity"/>
    <property type="evidence" value="ECO:0007669"/>
    <property type="project" value="InterPro"/>
</dbReference>
<evidence type="ECO:0000259" key="11">
    <source>
        <dbReference type="PROSITE" id="PS50157"/>
    </source>
</evidence>
<dbReference type="GO" id="GO:0000978">
    <property type="term" value="F:RNA polymerase II cis-regulatory region sequence-specific DNA binding"/>
    <property type="evidence" value="ECO:0007669"/>
    <property type="project" value="TreeGrafter"/>
</dbReference>
<evidence type="ECO:0000256" key="8">
    <source>
        <dbReference type="ARBA" id="ARBA00023242"/>
    </source>
</evidence>
<evidence type="ECO:0000256" key="7">
    <source>
        <dbReference type="ARBA" id="ARBA00023163"/>
    </source>
</evidence>
<keyword evidence="13" id="KW-1185">Reference proteome</keyword>
<organism evidence="12 13">
    <name type="scientific">Schistosoma mekongi</name>
    <name type="common">Parasitic worm</name>
    <dbReference type="NCBI Taxonomy" id="38744"/>
    <lineage>
        <taxon>Eukaryota</taxon>
        <taxon>Metazoa</taxon>
        <taxon>Spiralia</taxon>
        <taxon>Lophotrochozoa</taxon>
        <taxon>Platyhelminthes</taxon>
        <taxon>Trematoda</taxon>
        <taxon>Digenea</taxon>
        <taxon>Strigeidida</taxon>
        <taxon>Schistosomatoidea</taxon>
        <taxon>Schistosomatidae</taxon>
        <taxon>Schistosoma</taxon>
    </lineage>
</organism>
<sequence length="287" mass="33179">TNYADEIQTNEIHLTKHSHKMNNAEFSNFKTSSNPIDLSHPCSHKKVNIQNWSHIVNCNKINTEVHDVNKSYSKPFINTNNQLIKSDIKNNTIFMKNDSYDNKFQYLYEIVNLALCTTQQQSLTKSMEDQEQQNEGTIEQQTNEDSCVGSSASIVLTNNFERYSSISSQNLLYDSYYTCNVCYKQFPRAANLNRHIRTHTGEQPYRCPHCDRLFSISSNMQRHTENEKNISAISFWSNKGVIVRVLARHGSVKSCSELIFEDDRGVLKVFRRDAVTYAKHTREKDVA</sequence>
<dbReference type="SUPFAM" id="SSF57667">
    <property type="entry name" value="beta-beta-alpha zinc fingers"/>
    <property type="match status" value="1"/>
</dbReference>
<dbReference type="InterPro" id="IPR036236">
    <property type="entry name" value="Znf_C2H2_sf"/>
</dbReference>
<comment type="similarity">
    <text evidence="1">Belongs to the krueppel C2H2-type zinc-finger protein family.</text>
</comment>
<evidence type="ECO:0000256" key="10">
    <source>
        <dbReference type="SAM" id="MobiDB-lite"/>
    </source>
</evidence>
<dbReference type="GO" id="GO:0008270">
    <property type="term" value="F:zinc ion binding"/>
    <property type="evidence" value="ECO:0007669"/>
    <property type="project" value="UniProtKB-KW"/>
</dbReference>
<keyword evidence="5" id="KW-0862">Zinc</keyword>
<dbReference type="EMBL" id="JALJAT010000005">
    <property type="protein sequence ID" value="KAK4469645.1"/>
    <property type="molecule type" value="Genomic_DNA"/>
</dbReference>
<dbReference type="PANTHER" id="PTHR24393:SF136">
    <property type="entry name" value="LD28458P-RELATED"/>
    <property type="match status" value="1"/>
</dbReference>
<dbReference type="SMART" id="SM00355">
    <property type="entry name" value="ZnF_C2H2"/>
    <property type="match status" value="2"/>
</dbReference>
<name>A0AAE2D487_SCHME</name>
<evidence type="ECO:0000256" key="1">
    <source>
        <dbReference type="ARBA" id="ARBA00006991"/>
    </source>
</evidence>
<keyword evidence="6" id="KW-0805">Transcription regulation</keyword>
<dbReference type="Gene3D" id="3.30.160.60">
    <property type="entry name" value="Classic Zinc Finger"/>
    <property type="match status" value="2"/>
</dbReference>
<proteinExistence type="inferred from homology"/>
<protein>
    <recommendedName>
        <fullName evidence="11">C2H2-type domain-containing protein</fullName>
    </recommendedName>
</protein>
<dbReference type="GO" id="GO:0001228">
    <property type="term" value="F:DNA-binding transcription activator activity, RNA polymerase II-specific"/>
    <property type="evidence" value="ECO:0007669"/>
    <property type="project" value="TreeGrafter"/>
</dbReference>
<dbReference type="InterPro" id="IPR013087">
    <property type="entry name" value="Znf_C2H2_type"/>
</dbReference>
<reference evidence="12" key="1">
    <citation type="submission" date="2022-04" db="EMBL/GenBank/DDBJ databases">
        <authorList>
            <person name="Xu L."/>
            <person name="Lv Z."/>
        </authorList>
    </citation>
    <scope>NUCLEOTIDE SEQUENCE</scope>
    <source>
        <strain evidence="12">LV_2022a</strain>
    </source>
</reference>
<dbReference type="PROSITE" id="PS50157">
    <property type="entry name" value="ZINC_FINGER_C2H2_2"/>
    <property type="match status" value="2"/>
</dbReference>
<evidence type="ECO:0000256" key="5">
    <source>
        <dbReference type="ARBA" id="ARBA00022833"/>
    </source>
</evidence>
<keyword evidence="3" id="KW-0677">Repeat</keyword>
<dbReference type="FunFam" id="3.30.160.60:FF:000690">
    <property type="entry name" value="Zinc finger protein 354C"/>
    <property type="match status" value="1"/>
</dbReference>
<gene>
    <name evidence="12" type="ORF">MN116_007176</name>
</gene>
<feature type="domain" description="C2H2-type" evidence="11">
    <location>
        <begin position="177"/>
        <end position="204"/>
    </location>
</feature>
<dbReference type="GO" id="GO:0005634">
    <property type="term" value="C:nucleus"/>
    <property type="evidence" value="ECO:0007669"/>
    <property type="project" value="TreeGrafter"/>
</dbReference>